<dbReference type="EMBL" id="FNHU01000001">
    <property type="protein sequence ID" value="SDM25247.1"/>
    <property type="molecule type" value="Genomic_DNA"/>
</dbReference>
<feature type="compositionally biased region" description="Low complexity" evidence="1">
    <location>
        <begin position="270"/>
        <end position="282"/>
    </location>
</feature>
<evidence type="ECO:0000313" key="3">
    <source>
        <dbReference type="Proteomes" id="UP000199671"/>
    </source>
</evidence>
<protein>
    <submittedName>
        <fullName evidence="2">Uncharacterized protein</fullName>
    </submittedName>
</protein>
<feature type="compositionally biased region" description="Low complexity" evidence="1">
    <location>
        <begin position="136"/>
        <end position="151"/>
    </location>
</feature>
<feature type="region of interest" description="Disordered" evidence="1">
    <location>
        <begin position="97"/>
        <end position="238"/>
    </location>
</feature>
<feature type="compositionally biased region" description="Basic and acidic residues" evidence="1">
    <location>
        <begin position="97"/>
        <end position="111"/>
    </location>
</feature>
<sequence length="290" mass="31632">MTRADAQLGDCALSSIDRSSGLRAGRVWWVSPAWWLGCWWVVCAWTLPPWGGMSEFGTKGVGDRWGRSRDRMIPMFCPWPSAASESFMPILDTLGRRARERAPTDSRRGRTDPYPTRPTPPRNTTPGPWGSGLGLPWGLWSGPAPGALADGGDAGRARRPHPSRAPTWTASLQLDRDSAVGPSGGAFGAVQVQPGGQVQPDGPSRHGPVDRTASSHAPRTPRQPPPRHPQTGRPGLRRLRRPAYCELLHLGVRQIGVHQEAKARTRVRRVAGPAAARRAWPRSLSVRRPP</sequence>
<evidence type="ECO:0000256" key="1">
    <source>
        <dbReference type="SAM" id="MobiDB-lite"/>
    </source>
</evidence>
<feature type="compositionally biased region" description="Low complexity" evidence="1">
    <location>
        <begin position="188"/>
        <end position="202"/>
    </location>
</feature>
<reference evidence="2 3" key="1">
    <citation type="submission" date="2016-10" db="EMBL/GenBank/DDBJ databases">
        <authorList>
            <person name="de Groot N.N."/>
        </authorList>
    </citation>
    <scope>NUCLEOTIDE SEQUENCE [LARGE SCALE GENOMIC DNA]</scope>
    <source>
        <strain evidence="2 3">KPR-7B</strain>
    </source>
</reference>
<accession>A0A1G9RQL2</accession>
<gene>
    <name evidence="2" type="ORF">SAMN04487766_10193</name>
</gene>
<dbReference type="Proteomes" id="UP000199671">
    <property type="component" value="Unassembled WGS sequence"/>
</dbReference>
<name>A0A1G9RQL2_9ACTO</name>
<evidence type="ECO:0000313" key="2">
    <source>
        <dbReference type="EMBL" id="SDM25247.1"/>
    </source>
</evidence>
<proteinExistence type="predicted"/>
<dbReference type="AlphaFoldDB" id="A0A1G9RQL2"/>
<feature type="region of interest" description="Disordered" evidence="1">
    <location>
        <begin position="268"/>
        <end position="290"/>
    </location>
</feature>
<organism evidence="2 3">
    <name type="scientific">Actinomyces ruminicola</name>
    <dbReference type="NCBI Taxonomy" id="332524"/>
    <lineage>
        <taxon>Bacteria</taxon>
        <taxon>Bacillati</taxon>
        <taxon>Actinomycetota</taxon>
        <taxon>Actinomycetes</taxon>
        <taxon>Actinomycetales</taxon>
        <taxon>Actinomycetaceae</taxon>
        <taxon>Actinomyces</taxon>
    </lineage>
</organism>